<feature type="transmembrane region" description="Helical" evidence="1">
    <location>
        <begin position="59"/>
        <end position="84"/>
    </location>
</feature>
<evidence type="ECO:0000256" key="1">
    <source>
        <dbReference type="SAM" id="Phobius"/>
    </source>
</evidence>
<evidence type="ECO:0000313" key="2">
    <source>
        <dbReference type="EMBL" id="CAG7826681.1"/>
    </source>
</evidence>
<dbReference type="EMBL" id="CAJVCH010540756">
    <property type="protein sequence ID" value="CAG7826681.1"/>
    <property type="molecule type" value="Genomic_DNA"/>
</dbReference>
<gene>
    <name evidence="2" type="ORF">AFUS01_LOCUS36724</name>
</gene>
<protein>
    <submittedName>
        <fullName evidence="2">Uncharacterized protein</fullName>
    </submittedName>
</protein>
<accession>A0A8J2L304</accession>
<keyword evidence="1" id="KW-1133">Transmembrane helix</keyword>
<feature type="non-terminal residue" evidence="2">
    <location>
        <position position="1"/>
    </location>
</feature>
<organism evidence="2 3">
    <name type="scientific">Allacma fusca</name>
    <dbReference type="NCBI Taxonomy" id="39272"/>
    <lineage>
        <taxon>Eukaryota</taxon>
        <taxon>Metazoa</taxon>
        <taxon>Ecdysozoa</taxon>
        <taxon>Arthropoda</taxon>
        <taxon>Hexapoda</taxon>
        <taxon>Collembola</taxon>
        <taxon>Symphypleona</taxon>
        <taxon>Sminthuridae</taxon>
        <taxon>Allacma</taxon>
    </lineage>
</organism>
<sequence length="204" mass="21388">SGLGSIVGVTVLFKTVEDTFVVPVVFVFSLVTSNVALVPSIIFVVVCDVVETSVVFFELLTVSCIVFSNVVTPAVVFVTTITFADVLGNSVTSSDVSDTGVFNAVVTLNVVTSAPEFCLVDLRVSGFVGSVFDTDGDPDEGSIEEVVVRTRSVECKRTGDVIAGITSVDGWKPGGNDAFAVVVRLFLTVARVTPPSVSPLSVER</sequence>
<keyword evidence="1" id="KW-0472">Membrane</keyword>
<comment type="caution">
    <text evidence="2">The sequence shown here is derived from an EMBL/GenBank/DDBJ whole genome shotgun (WGS) entry which is preliminary data.</text>
</comment>
<feature type="transmembrane region" description="Helical" evidence="1">
    <location>
        <begin position="20"/>
        <end position="47"/>
    </location>
</feature>
<dbReference type="AlphaFoldDB" id="A0A8J2L304"/>
<reference evidence="2" key="1">
    <citation type="submission" date="2021-06" db="EMBL/GenBank/DDBJ databases">
        <authorList>
            <person name="Hodson N. C."/>
            <person name="Mongue J. A."/>
            <person name="Jaron S. K."/>
        </authorList>
    </citation>
    <scope>NUCLEOTIDE SEQUENCE</scope>
</reference>
<dbReference type="Proteomes" id="UP000708208">
    <property type="component" value="Unassembled WGS sequence"/>
</dbReference>
<keyword evidence="3" id="KW-1185">Reference proteome</keyword>
<evidence type="ECO:0000313" key="3">
    <source>
        <dbReference type="Proteomes" id="UP000708208"/>
    </source>
</evidence>
<name>A0A8J2L304_9HEXA</name>
<keyword evidence="1" id="KW-0812">Transmembrane</keyword>
<proteinExistence type="predicted"/>